<dbReference type="PANTHER" id="PTHR22642:SF2">
    <property type="entry name" value="PROTEIN LONG AFTER FAR-RED 3"/>
    <property type="match status" value="1"/>
</dbReference>
<sequence length="95" mass="10454">MIVGPQLKQPDHLLCDGDSAIRKLGEDRAENGSYLFKSLLIADAPLAFGSDWPVVEINPLGSIQTAIKRVPNGWQKSWISSECITLDEALKAYEL</sequence>
<evidence type="ECO:0000313" key="2">
    <source>
        <dbReference type="EMBL" id="GAA0153620.1"/>
    </source>
</evidence>
<gene>
    <name evidence="2" type="ORF">LIER_43240</name>
</gene>
<dbReference type="PANTHER" id="PTHR22642">
    <property type="entry name" value="IMIDAZOLONEPROPIONASE"/>
    <property type="match status" value="1"/>
</dbReference>
<keyword evidence="3" id="KW-1185">Reference proteome</keyword>
<feature type="domain" description="Amidohydrolase 3" evidence="1">
    <location>
        <begin position="13"/>
        <end position="93"/>
    </location>
</feature>
<accession>A0AAV3PTG2</accession>
<dbReference type="Pfam" id="PF07969">
    <property type="entry name" value="Amidohydro_3"/>
    <property type="match status" value="1"/>
</dbReference>
<dbReference type="Gene3D" id="3.20.20.140">
    <property type="entry name" value="Metal-dependent hydrolases"/>
    <property type="match status" value="1"/>
</dbReference>
<protein>
    <recommendedName>
        <fullName evidence="1">Amidohydrolase 3 domain-containing protein</fullName>
    </recommendedName>
</protein>
<evidence type="ECO:0000259" key="1">
    <source>
        <dbReference type="Pfam" id="PF07969"/>
    </source>
</evidence>
<dbReference type="EMBL" id="BAABME010033668">
    <property type="protein sequence ID" value="GAA0153620.1"/>
    <property type="molecule type" value="Genomic_DNA"/>
</dbReference>
<comment type="caution">
    <text evidence="2">The sequence shown here is derived from an EMBL/GenBank/DDBJ whole genome shotgun (WGS) entry which is preliminary data.</text>
</comment>
<reference evidence="2 3" key="1">
    <citation type="submission" date="2024-01" db="EMBL/GenBank/DDBJ databases">
        <title>The complete chloroplast genome sequence of Lithospermum erythrorhizon: insights into the phylogenetic relationship among Boraginaceae species and the maternal lineages of purple gromwells.</title>
        <authorList>
            <person name="Okada T."/>
            <person name="Watanabe K."/>
        </authorList>
    </citation>
    <scope>NUCLEOTIDE SEQUENCE [LARGE SCALE GENOMIC DNA]</scope>
</reference>
<proteinExistence type="predicted"/>
<name>A0AAV3PTG2_LITER</name>
<evidence type="ECO:0000313" key="3">
    <source>
        <dbReference type="Proteomes" id="UP001454036"/>
    </source>
</evidence>
<organism evidence="2 3">
    <name type="scientific">Lithospermum erythrorhizon</name>
    <name type="common">Purple gromwell</name>
    <name type="synonym">Lithospermum officinale var. erythrorhizon</name>
    <dbReference type="NCBI Taxonomy" id="34254"/>
    <lineage>
        <taxon>Eukaryota</taxon>
        <taxon>Viridiplantae</taxon>
        <taxon>Streptophyta</taxon>
        <taxon>Embryophyta</taxon>
        <taxon>Tracheophyta</taxon>
        <taxon>Spermatophyta</taxon>
        <taxon>Magnoliopsida</taxon>
        <taxon>eudicotyledons</taxon>
        <taxon>Gunneridae</taxon>
        <taxon>Pentapetalae</taxon>
        <taxon>asterids</taxon>
        <taxon>lamiids</taxon>
        <taxon>Boraginales</taxon>
        <taxon>Boraginaceae</taxon>
        <taxon>Boraginoideae</taxon>
        <taxon>Lithospermeae</taxon>
        <taxon>Lithospermum</taxon>
    </lineage>
</organism>
<dbReference type="InterPro" id="IPR013108">
    <property type="entry name" value="Amidohydro_3"/>
</dbReference>
<dbReference type="Proteomes" id="UP001454036">
    <property type="component" value="Unassembled WGS sequence"/>
</dbReference>
<dbReference type="AlphaFoldDB" id="A0AAV3PTG2"/>